<proteinExistence type="inferred from homology"/>
<dbReference type="RefSeq" id="WP_132230114.1">
    <property type="nucleotide sequence ID" value="NZ_NRRH01000039.1"/>
</dbReference>
<accession>A0A4R4A7X6</accession>
<keyword evidence="2" id="KW-0813">Transport</keyword>
<organism evidence="6 7">
    <name type="scientific">Marichromatium gracile</name>
    <name type="common">Chromatium gracile</name>
    <dbReference type="NCBI Taxonomy" id="1048"/>
    <lineage>
        <taxon>Bacteria</taxon>
        <taxon>Pseudomonadati</taxon>
        <taxon>Pseudomonadota</taxon>
        <taxon>Gammaproteobacteria</taxon>
        <taxon>Chromatiales</taxon>
        <taxon>Chromatiaceae</taxon>
        <taxon>Marichromatium</taxon>
    </lineage>
</organism>
<dbReference type="InterPro" id="IPR027417">
    <property type="entry name" value="P-loop_NTPase"/>
</dbReference>
<dbReference type="GO" id="GO:0016887">
    <property type="term" value="F:ATP hydrolysis activity"/>
    <property type="evidence" value="ECO:0007669"/>
    <property type="project" value="InterPro"/>
</dbReference>
<comment type="caution">
    <text evidence="6">The sequence shown here is derived from an EMBL/GenBank/DDBJ whole genome shotgun (WGS) entry which is preliminary data.</text>
</comment>
<dbReference type="EMBL" id="SMDC01000008">
    <property type="protein sequence ID" value="TCW34958.1"/>
    <property type="molecule type" value="Genomic_DNA"/>
</dbReference>
<evidence type="ECO:0000256" key="2">
    <source>
        <dbReference type="ARBA" id="ARBA00022448"/>
    </source>
</evidence>
<dbReference type="PANTHER" id="PTHR43335">
    <property type="entry name" value="ABC TRANSPORTER, ATP-BINDING PROTEIN"/>
    <property type="match status" value="1"/>
</dbReference>
<dbReference type="InterPro" id="IPR003593">
    <property type="entry name" value="AAA+_ATPase"/>
</dbReference>
<evidence type="ECO:0000256" key="1">
    <source>
        <dbReference type="ARBA" id="ARBA00005417"/>
    </source>
</evidence>
<feature type="domain" description="ABC transporter" evidence="5">
    <location>
        <begin position="2"/>
        <end position="231"/>
    </location>
</feature>
<keyword evidence="3" id="KW-0547">Nucleotide-binding</keyword>
<evidence type="ECO:0000313" key="7">
    <source>
        <dbReference type="Proteomes" id="UP000295247"/>
    </source>
</evidence>
<dbReference type="SUPFAM" id="SSF52540">
    <property type="entry name" value="P-loop containing nucleoside triphosphate hydrolases"/>
    <property type="match status" value="1"/>
</dbReference>
<reference evidence="6 7" key="1">
    <citation type="submission" date="2019-03" db="EMBL/GenBank/DDBJ databases">
        <title>Genomic Encyclopedia of Type Strains, Phase IV (KMG-IV): sequencing the most valuable type-strain genomes for metagenomic binning, comparative biology and taxonomic classification.</title>
        <authorList>
            <person name="Goeker M."/>
        </authorList>
    </citation>
    <scope>NUCLEOTIDE SEQUENCE [LARGE SCALE GENOMIC DNA]</scope>
    <source>
        <strain evidence="6 7">DSM 203</strain>
    </source>
</reference>
<evidence type="ECO:0000256" key="4">
    <source>
        <dbReference type="ARBA" id="ARBA00022840"/>
    </source>
</evidence>
<comment type="similarity">
    <text evidence="1">Belongs to the ABC transporter superfamily.</text>
</comment>
<name>A0A4R4A7X6_MARGR</name>
<evidence type="ECO:0000313" key="6">
    <source>
        <dbReference type="EMBL" id="TCW34958.1"/>
    </source>
</evidence>
<gene>
    <name evidence="6" type="ORF">EDC29_108122</name>
</gene>
<dbReference type="InterPro" id="IPR003439">
    <property type="entry name" value="ABC_transporter-like_ATP-bd"/>
</dbReference>
<dbReference type="Pfam" id="PF00005">
    <property type="entry name" value="ABC_tran"/>
    <property type="match status" value="1"/>
</dbReference>
<dbReference type="Gene3D" id="3.40.50.300">
    <property type="entry name" value="P-loop containing nucleotide triphosphate hydrolases"/>
    <property type="match status" value="1"/>
</dbReference>
<dbReference type="Proteomes" id="UP000295247">
    <property type="component" value="Unassembled WGS sequence"/>
</dbReference>
<dbReference type="GO" id="GO:0005524">
    <property type="term" value="F:ATP binding"/>
    <property type="evidence" value="ECO:0007669"/>
    <property type="project" value="UniProtKB-KW"/>
</dbReference>
<protein>
    <submittedName>
        <fullName evidence="6">ABC-2 type transport system ATP-binding protein</fullName>
    </submittedName>
</protein>
<dbReference type="AlphaFoldDB" id="A0A4R4A7X6"/>
<sequence>MIEVRELSRNYGELQAVREVSFSIDRGEIVGLLGHNGAGKTTIMKMLTGFLEPSAGQIRVDGLDIAAQRRAIQRRIGYLPENCPLPPELTVIEALDYQAALRGIATAERPRRIRRAIERTALGAKAGATIATLSRGYRQRLGVAQAILHEPGILILDEPTNGLDPAQIQHMRDLVRELAREATVILSTHILQEVEAVCHRVLIMHGGRLALDRPLAGIGGAPRLMVTLDRGPDEARPALVELAGVEAVEHLGGADGRHRYALTTADPDATAPSVAAAITARDWPLHALAPEHHDLEALFGAVTQRPVEVHHG</sequence>
<dbReference type="PROSITE" id="PS50893">
    <property type="entry name" value="ABC_TRANSPORTER_2"/>
    <property type="match status" value="1"/>
</dbReference>
<dbReference type="PANTHER" id="PTHR43335:SF4">
    <property type="entry name" value="ABC TRANSPORTER, ATP-BINDING PROTEIN"/>
    <property type="match status" value="1"/>
</dbReference>
<dbReference type="SMART" id="SM00382">
    <property type="entry name" value="AAA"/>
    <property type="match status" value="1"/>
</dbReference>
<keyword evidence="4 6" id="KW-0067">ATP-binding</keyword>
<evidence type="ECO:0000259" key="5">
    <source>
        <dbReference type="PROSITE" id="PS50893"/>
    </source>
</evidence>
<dbReference type="CDD" id="cd03230">
    <property type="entry name" value="ABC_DR_subfamily_A"/>
    <property type="match status" value="1"/>
</dbReference>
<evidence type="ECO:0000256" key="3">
    <source>
        <dbReference type="ARBA" id="ARBA00022741"/>
    </source>
</evidence>